<dbReference type="KEGG" id="ari:UM93_12190"/>
<organism evidence="3 4">
    <name type="scientific">Psychromicrobium lacuslunae</name>
    <dbReference type="NCBI Taxonomy" id="1618207"/>
    <lineage>
        <taxon>Bacteria</taxon>
        <taxon>Bacillati</taxon>
        <taxon>Actinomycetota</taxon>
        <taxon>Actinomycetes</taxon>
        <taxon>Micrococcales</taxon>
        <taxon>Micrococcaceae</taxon>
        <taxon>Psychromicrobium</taxon>
    </lineage>
</organism>
<dbReference type="EMBL" id="CP011005">
    <property type="protein sequence ID" value="AJT42075.1"/>
    <property type="molecule type" value="Genomic_DNA"/>
</dbReference>
<dbReference type="AlphaFoldDB" id="A0A0D4C105"/>
<dbReference type="RefSeq" id="WP_045075854.1">
    <property type="nucleotide sequence ID" value="NZ_CP011005.1"/>
</dbReference>
<keyword evidence="4" id="KW-1185">Reference proteome</keyword>
<keyword evidence="2" id="KW-0472">Membrane</keyword>
<accession>A0A0D4C105</accession>
<feature type="transmembrane region" description="Helical" evidence="2">
    <location>
        <begin position="55"/>
        <end position="75"/>
    </location>
</feature>
<protein>
    <submittedName>
        <fullName evidence="3">Uncharacterized protein</fullName>
    </submittedName>
</protein>
<proteinExistence type="predicted"/>
<gene>
    <name evidence="3" type="ORF">UM93_12190</name>
</gene>
<evidence type="ECO:0000256" key="1">
    <source>
        <dbReference type="SAM" id="MobiDB-lite"/>
    </source>
</evidence>
<dbReference type="PATRIC" id="fig|1618207.4.peg.2473"/>
<dbReference type="HOGENOM" id="CLU_1197802_0_0_11"/>
<name>A0A0D4C105_9MICC</name>
<sequence length="231" mass="25187">MDNIEKMLRRANPIQETDRVLSRPSVQKDLNAAEILSVEEPTTPIRRPKRHITTLVAAACILLLCALGIGIVTGLPKHETQPALPSPTISVQTTPSMTPATSDPTTGLSCSITNIKRFDEPTDPWQANMRTYPGDFKVLGCAGGWMAFEFTTAAYKRLEKQGAYAGTAGALFLAHYENGTYSFQVRYTLMGWDTQPSHTTAAKIADMEAQLANIGIPAFLREPLVGNPPQN</sequence>
<dbReference type="OrthoDB" id="4924192at2"/>
<evidence type="ECO:0000256" key="2">
    <source>
        <dbReference type="SAM" id="Phobius"/>
    </source>
</evidence>
<dbReference type="Proteomes" id="UP000061839">
    <property type="component" value="Chromosome"/>
</dbReference>
<feature type="compositionally biased region" description="Polar residues" evidence="1">
    <location>
        <begin position="87"/>
        <end position="106"/>
    </location>
</feature>
<reference evidence="3 4" key="1">
    <citation type="journal article" date="2015" name="Genome Announc.">
        <title>Complete Genome Sequencing of Protease-Producing Novel Arthrobacter sp. Strain IHBB 11108 Using PacBio Single-Molecule Real-Time Sequencing Technology.</title>
        <authorList>
            <person name="Kiran S."/>
            <person name="Swarnkar M.K."/>
            <person name="Pal M."/>
            <person name="Thakur R."/>
            <person name="Tewari R."/>
            <person name="Singh A.K."/>
            <person name="Gulati A."/>
        </authorList>
    </citation>
    <scope>NUCLEOTIDE SEQUENCE [LARGE SCALE GENOMIC DNA]</scope>
    <source>
        <strain evidence="3 4">IHBB 11108</strain>
    </source>
</reference>
<keyword evidence="2" id="KW-1133">Transmembrane helix</keyword>
<evidence type="ECO:0000313" key="4">
    <source>
        <dbReference type="Proteomes" id="UP000061839"/>
    </source>
</evidence>
<keyword evidence="2" id="KW-0812">Transmembrane</keyword>
<feature type="region of interest" description="Disordered" evidence="1">
    <location>
        <begin position="81"/>
        <end position="106"/>
    </location>
</feature>
<evidence type="ECO:0000313" key="3">
    <source>
        <dbReference type="EMBL" id="AJT42075.1"/>
    </source>
</evidence>